<accession>A0A4Q1BQ36</accession>
<dbReference type="SUPFAM" id="SSF64263">
    <property type="entry name" value="Prokaryotic ribosomal protein L17"/>
    <property type="match status" value="2"/>
</dbReference>
<keyword evidence="2 5" id="KW-0689">Ribosomal protein</keyword>
<gene>
    <name evidence="5" type="ORF">M231_02675</name>
</gene>
<dbReference type="HAMAP" id="MF_01368">
    <property type="entry name" value="Ribosomal_bL17"/>
    <property type="match status" value="1"/>
</dbReference>
<dbReference type="InParanoid" id="A0A4Q1BQ36"/>
<keyword evidence="6" id="KW-1185">Reference proteome</keyword>
<evidence type="ECO:0000313" key="5">
    <source>
        <dbReference type="EMBL" id="RXK40035.1"/>
    </source>
</evidence>
<comment type="similarity">
    <text evidence="1">Belongs to the bacterial ribosomal protein bL17 family.</text>
</comment>
<dbReference type="Gene3D" id="3.90.1030.10">
    <property type="entry name" value="Ribosomal protein L17"/>
    <property type="match status" value="1"/>
</dbReference>
<dbReference type="InterPro" id="IPR036373">
    <property type="entry name" value="Ribosomal_bL17_sf"/>
</dbReference>
<dbReference type="AlphaFoldDB" id="A0A4Q1BQ36"/>
<feature type="region of interest" description="Disordered" evidence="4">
    <location>
        <begin position="77"/>
        <end position="127"/>
    </location>
</feature>
<sequence>MKHGIKLRKLQRTPSHRWALLRNLVTALLHHESIKTTLPKAKETARLAEKIITLGKKSSDPARRAAQGFLFPNHTYSPSAVIEPVPPPRPLGYSSPSTKTPSISTSQGETDTPINPEASLDPPPSPHAILSKVFTNLASRYATRPGGYTRIHKFGRRQGDNAPHAILELVDGPRDLKFELTARAVGREMAQASPSVSHEQYDMIGKEDLRERTRMNREKVLKFRDQKGQKNFEARALQWAAQIEAEETAHNGHKRNTTSGLAYDVASRTKNPYVGRSYRAGEKMAGMPVHHTGLGLARGDLTRRLREGREPRFLRELRKIEGS</sequence>
<name>A0A4Q1BQ36_TREME</name>
<evidence type="ECO:0000256" key="3">
    <source>
        <dbReference type="ARBA" id="ARBA00023274"/>
    </source>
</evidence>
<dbReference type="GO" id="GO:0003735">
    <property type="term" value="F:structural constituent of ribosome"/>
    <property type="evidence" value="ECO:0007669"/>
    <property type="project" value="InterPro"/>
</dbReference>
<comment type="caution">
    <text evidence="5">The sequence shown here is derived from an EMBL/GenBank/DDBJ whole genome shotgun (WGS) entry which is preliminary data.</text>
</comment>
<dbReference type="EMBL" id="SDIL01000023">
    <property type="protein sequence ID" value="RXK40035.1"/>
    <property type="molecule type" value="Genomic_DNA"/>
</dbReference>
<evidence type="ECO:0000256" key="4">
    <source>
        <dbReference type="SAM" id="MobiDB-lite"/>
    </source>
</evidence>
<evidence type="ECO:0000256" key="2">
    <source>
        <dbReference type="ARBA" id="ARBA00022980"/>
    </source>
</evidence>
<keyword evidence="3" id="KW-0687">Ribonucleoprotein</keyword>
<organism evidence="5 6">
    <name type="scientific">Tremella mesenterica</name>
    <name type="common">Jelly fungus</name>
    <dbReference type="NCBI Taxonomy" id="5217"/>
    <lineage>
        <taxon>Eukaryota</taxon>
        <taxon>Fungi</taxon>
        <taxon>Dikarya</taxon>
        <taxon>Basidiomycota</taxon>
        <taxon>Agaricomycotina</taxon>
        <taxon>Tremellomycetes</taxon>
        <taxon>Tremellales</taxon>
        <taxon>Tremellaceae</taxon>
        <taxon>Tremella</taxon>
    </lineage>
</organism>
<evidence type="ECO:0000256" key="1">
    <source>
        <dbReference type="ARBA" id="ARBA00008777"/>
    </source>
</evidence>
<dbReference type="PANTHER" id="PTHR14413">
    <property type="entry name" value="RIBOSOMAL PROTEIN L17"/>
    <property type="match status" value="1"/>
</dbReference>
<dbReference type="PANTHER" id="PTHR14413:SF16">
    <property type="entry name" value="LARGE RIBOSOMAL SUBUNIT PROTEIN BL17M"/>
    <property type="match status" value="1"/>
</dbReference>
<dbReference type="STRING" id="5217.A0A4Q1BQ36"/>
<dbReference type="GO" id="GO:0005762">
    <property type="term" value="C:mitochondrial large ribosomal subunit"/>
    <property type="evidence" value="ECO:0007669"/>
    <property type="project" value="TreeGrafter"/>
</dbReference>
<dbReference type="OrthoDB" id="275000at2759"/>
<dbReference type="Proteomes" id="UP000289152">
    <property type="component" value="Unassembled WGS sequence"/>
</dbReference>
<feature type="compositionally biased region" description="Low complexity" evidence="4">
    <location>
        <begin position="94"/>
        <end position="106"/>
    </location>
</feature>
<dbReference type="InterPro" id="IPR047859">
    <property type="entry name" value="Ribosomal_bL17_CS"/>
</dbReference>
<dbReference type="Pfam" id="PF01196">
    <property type="entry name" value="Ribosomal_L17"/>
    <property type="match status" value="2"/>
</dbReference>
<protein>
    <submittedName>
        <fullName evidence="5">Ribosomal protein L17</fullName>
    </submittedName>
</protein>
<dbReference type="PROSITE" id="PS01167">
    <property type="entry name" value="RIBOSOMAL_L17"/>
    <property type="match status" value="1"/>
</dbReference>
<dbReference type="GO" id="GO:0006412">
    <property type="term" value="P:translation"/>
    <property type="evidence" value="ECO:0007669"/>
    <property type="project" value="InterPro"/>
</dbReference>
<evidence type="ECO:0000313" key="6">
    <source>
        <dbReference type="Proteomes" id="UP000289152"/>
    </source>
</evidence>
<dbReference type="InterPro" id="IPR000456">
    <property type="entry name" value="Ribosomal_bL17"/>
</dbReference>
<proteinExistence type="inferred from homology"/>
<dbReference type="VEuPathDB" id="FungiDB:TREMEDRAFT_64268"/>
<reference evidence="5 6" key="1">
    <citation type="submission" date="2016-06" db="EMBL/GenBank/DDBJ databases">
        <title>Evolution of pathogenesis and genome organization in the Tremellales.</title>
        <authorList>
            <person name="Cuomo C."/>
            <person name="Litvintseva A."/>
            <person name="Heitman J."/>
            <person name="Chen Y."/>
            <person name="Sun S."/>
            <person name="Springer D."/>
            <person name="Dromer F."/>
            <person name="Young S."/>
            <person name="Zeng Q."/>
            <person name="Chapman S."/>
            <person name="Gujja S."/>
            <person name="Saif S."/>
            <person name="Birren B."/>
        </authorList>
    </citation>
    <scope>NUCLEOTIDE SEQUENCE [LARGE SCALE GENOMIC DNA]</scope>
    <source>
        <strain evidence="5 6">ATCC 28783</strain>
    </source>
</reference>
<dbReference type="FunCoup" id="A0A4Q1BQ36">
    <property type="interactions" value="189"/>
</dbReference>